<protein>
    <recommendedName>
        <fullName evidence="3">DUF2116 family Zn-ribbon domain-containing protein</fullName>
    </recommendedName>
</protein>
<reference evidence="2" key="1">
    <citation type="journal article" date="2019" name="Int. J. Syst. Evol. Microbiol.">
        <title>The Global Catalogue of Microorganisms (GCM) 10K type strain sequencing project: providing services to taxonomists for standard genome sequencing and annotation.</title>
        <authorList>
            <consortium name="The Broad Institute Genomics Platform"/>
            <consortium name="The Broad Institute Genome Sequencing Center for Infectious Disease"/>
            <person name="Wu L."/>
            <person name="Ma J."/>
        </authorList>
    </citation>
    <scope>NUCLEOTIDE SEQUENCE [LARGE SCALE GENOMIC DNA]</scope>
    <source>
        <strain evidence="2">JCM 17066</strain>
    </source>
</reference>
<comment type="caution">
    <text evidence="1">The sequence shown here is derived from an EMBL/GenBank/DDBJ whole genome shotgun (WGS) entry which is preliminary data.</text>
</comment>
<organism evidence="1 2">
    <name type="scientific">Paraherbaspirillum soli</name>
    <dbReference type="NCBI Taxonomy" id="631222"/>
    <lineage>
        <taxon>Bacteria</taxon>
        <taxon>Pseudomonadati</taxon>
        <taxon>Pseudomonadota</taxon>
        <taxon>Betaproteobacteria</taxon>
        <taxon>Burkholderiales</taxon>
        <taxon>Oxalobacteraceae</taxon>
        <taxon>Paraherbaspirillum</taxon>
    </lineage>
</organism>
<keyword evidence="2" id="KW-1185">Reference proteome</keyword>
<dbReference type="RefSeq" id="WP_378999346.1">
    <property type="nucleotide sequence ID" value="NZ_JBHSMT010000028.1"/>
</dbReference>
<accession>A0ABW0MC75</accession>
<evidence type="ECO:0000313" key="1">
    <source>
        <dbReference type="EMBL" id="MFC5475759.1"/>
    </source>
</evidence>
<gene>
    <name evidence="1" type="ORF">ACFPM8_17495</name>
</gene>
<dbReference type="EMBL" id="JBHSMT010000028">
    <property type="protein sequence ID" value="MFC5475759.1"/>
    <property type="molecule type" value="Genomic_DNA"/>
</dbReference>
<dbReference type="Proteomes" id="UP001596045">
    <property type="component" value="Unassembled WGS sequence"/>
</dbReference>
<proteinExistence type="predicted"/>
<evidence type="ECO:0008006" key="3">
    <source>
        <dbReference type="Google" id="ProtNLM"/>
    </source>
</evidence>
<sequence>MSDIADRSDQIIGIEVATSLAMVRKAQDIAPDGHCCFCDEPLPHPARFCNVDCRDDYDRELAALRRAGR</sequence>
<evidence type="ECO:0000313" key="2">
    <source>
        <dbReference type="Proteomes" id="UP001596045"/>
    </source>
</evidence>
<name>A0ABW0MC75_9BURK</name>